<reference evidence="9 10" key="1">
    <citation type="submission" date="2014-04" db="EMBL/GenBank/DDBJ databases">
        <authorList>
            <consortium name="DOE Joint Genome Institute"/>
            <person name="Kuo A."/>
            <person name="Zuccaro A."/>
            <person name="Kohler A."/>
            <person name="Nagy L.G."/>
            <person name="Floudas D."/>
            <person name="Copeland A."/>
            <person name="Barry K.W."/>
            <person name="Cichocki N."/>
            <person name="Veneault-Fourrey C."/>
            <person name="LaButti K."/>
            <person name="Lindquist E.A."/>
            <person name="Lipzen A."/>
            <person name="Lundell T."/>
            <person name="Morin E."/>
            <person name="Murat C."/>
            <person name="Sun H."/>
            <person name="Tunlid A."/>
            <person name="Henrissat B."/>
            <person name="Grigoriev I.V."/>
            <person name="Hibbett D.S."/>
            <person name="Martin F."/>
            <person name="Nordberg H.P."/>
            <person name="Cantor M.N."/>
            <person name="Hua S.X."/>
        </authorList>
    </citation>
    <scope>NUCLEOTIDE SEQUENCE [LARGE SCALE GENOMIC DNA]</scope>
    <source>
        <strain evidence="9 10">MAFF 305830</strain>
    </source>
</reference>
<name>A0A0C3BAM1_SERVB</name>
<keyword evidence="10" id="KW-1185">Reference proteome</keyword>
<dbReference type="GO" id="GO:0034975">
    <property type="term" value="P:protein folding in endoplasmic reticulum"/>
    <property type="evidence" value="ECO:0007669"/>
    <property type="project" value="TreeGrafter"/>
</dbReference>
<dbReference type="OrthoDB" id="16510at2759"/>
<evidence type="ECO:0000256" key="6">
    <source>
        <dbReference type="ARBA" id="ARBA00022989"/>
    </source>
</evidence>
<dbReference type="HOGENOM" id="CLU_110781_1_0_1"/>
<dbReference type="Pfam" id="PF07019">
    <property type="entry name" value="EMC6"/>
    <property type="match status" value="1"/>
</dbReference>
<dbReference type="GO" id="GO:0072546">
    <property type="term" value="C:EMC complex"/>
    <property type="evidence" value="ECO:0007669"/>
    <property type="project" value="InterPro"/>
</dbReference>
<dbReference type="STRING" id="933852.A0A0C3BAM1"/>
<feature type="transmembrane region" description="Helical" evidence="8">
    <location>
        <begin position="45"/>
        <end position="64"/>
    </location>
</feature>
<dbReference type="InterPro" id="IPR029008">
    <property type="entry name" value="EMC6-like"/>
</dbReference>
<keyword evidence="5" id="KW-0256">Endoplasmic reticulum</keyword>
<dbReference type="EMBL" id="KN824277">
    <property type="protein sequence ID" value="KIM33865.1"/>
    <property type="molecule type" value="Genomic_DNA"/>
</dbReference>
<keyword evidence="4 8" id="KW-0812">Transmembrane</keyword>
<dbReference type="AlphaFoldDB" id="A0A0C3BAM1"/>
<dbReference type="InterPro" id="IPR008504">
    <property type="entry name" value="Emc6"/>
</dbReference>
<evidence type="ECO:0000256" key="2">
    <source>
        <dbReference type="ARBA" id="ARBA00009436"/>
    </source>
</evidence>
<reference evidence="10" key="2">
    <citation type="submission" date="2015-01" db="EMBL/GenBank/DDBJ databases">
        <title>Evolutionary Origins and Diversification of the Mycorrhizal Mutualists.</title>
        <authorList>
            <consortium name="DOE Joint Genome Institute"/>
            <consortium name="Mycorrhizal Genomics Consortium"/>
            <person name="Kohler A."/>
            <person name="Kuo A."/>
            <person name="Nagy L.G."/>
            <person name="Floudas D."/>
            <person name="Copeland A."/>
            <person name="Barry K.W."/>
            <person name="Cichocki N."/>
            <person name="Veneault-Fourrey C."/>
            <person name="LaButti K."/>
            <person name="Lindquist E.A."/>
            <person name="Lipzen A."/>
            <person name="Lundell T."/>
            <person name="Morin E."/>
            <person name="Murat C."/>
            <person name="Riley R."/>
            <person name="Ohm R."/>
            <person name="Sun H."/>
            <person name="Tunlid A."/>
            <person name="Henrissat B."/>
            <person name="Grigoriev I.V."/>
            <person name="Hibbett D.S."/>
            <person name="Martin F."/>
        </authorList>
    </citation>
    <scope>NUCLEOTIDE SEQUENCE [LARGE SCALE GENOMIC DNA]</scope>
    <source>
        <strain evidence="10">MAFF 305830</strain>
    </source>
</reference>
<dbReference type="PANTHER" id="PTHR20994:SF0">
    <property type="entry name" value="ER MEMBRANE PROTEIN COMPLEX SUBUNIT 6"/>
    <property type="match status" value="1"/>
</dbReference>
<gene>
    <name evidence="9" type="ORF">M408DRAFT_325440</name>
</gene>
<evidence type="ECO:0000256" key="8">
    <source>
        <dbReference type="SAM" id="Phobius"/>
    </source>
</evidence>
<dbReference type="GO" id="GO:0000045">
    <property type="term" value="P:autophagosome assembly"/>
    <property type="evidence" value="ECO:0007669"/>
    <property type="project" value="TreeGrafter"/>
</dbReference>
<evidence type="ECO:0000313" key="10">
    <source>
        <dbReference type="Proteomes" id="UP000054097"/>
    </source>
</evidence>
<evidence type="ECO:0000256" key="5">
    <source>
        <dbReference type="ARBA" id="ARBA00022824"/>
    </source>
</evidence>
<comment type="similarity">
    <text evidence="2">Belongs to the EMC6 family.</text>
</comment>
<protein>
    <recommendedName>
        <fullName evidence="3">ER membrane protein complex subunit 6</fullName>
    </recommendedName>
</protein>
<proteinExistence type="inferred from homology"/>
<accession>A0A0C3BAM1</accession>
<evidence type="ECO:0000256" key="4">
    <source>
        <dbReference type="ARBA" id="ARBA00022692"/>
    </source>
</evidence>
<evidence type="ECO:0000256" key="1">
    <source>
        <dbReference type="ARBA" id="ARBA00004477"/>
    </source>
</evidence>
<evidence type="ECO:0000256" key="3">
    <source>
        <dbReference type="ARBA" id="ARBA00020827"/>
    </source>
</evidence>
<organism evidence="9 10">
    <name type="scientific">Serendipita vermifera MAFF 305830</name>
    <dbReference type="NCBI Taxonomy" id="933852"/>
    <lineage>
        <taxon>Eukaryota</taxon>
        <taxon>Fungi</taxon>
        <taxon>Dikarya</taxon>
        <taxon>Basidiomycota</taxon>
        <taxon>Agaricomycotina</taxon>
        <taxon>Agaricomycetes</taxon>
        <taxon>Sebacinales</taxon>
        <taxon>Serendipitaceae</taxon>
        <taxon>Serendipita</taxon>
    </lineage>
</organism>
<feature type="non-terminal residue" evidence="9">
    <location>
        <position position="114"/>
    </location>
</feature>
<feature type="transmembrane region" description="Helical" evidence="8">
    <location>
        <begin position="21"/>
        <end position="39"/>
    </location>
</feature>
<dbReference type="PANTHER" id="PTHR20994">
    <property type="entry name" value="ER MEMBRANE PROTEIN COMPLEX SUBUNIT 6"/>
    <property type="match status" value="1"/>
</dbReference>
<comment type="subcellular location">
    <subcellularLocation>
        <location evidence="1">Endoplasmic reticulum membrane</location>
        <topology evidence="1">Multi-pass membrane protein</topology>
    </subcellularLocation>
</comment>
<feature type="transmembrane region" description="Helical" evidence="8">
    <location>
        <begin position="85"/>
        <end position="111"/>
    </location>
</feature>
<evidence type="ECO:0000313" key="9">
    <source>
        <dbReference type="EMBL" id="KIM33865.1"/>
    </source>
</evidence>
<sequence>MEEEKASLIYGPHLQSNLSSVFNIKFLVFIFSGATAGVLGLTNLYGFLLFAFSTVLCAALVALVSCRGAPSKFVGDGKGMSDKSAWTSLLTPGMDNVWGFILTWTLFYGIVHVY</sequence>
<dbReference type="Proteomes" id="UP000054097">
    <property type="component" value="Unassembled WGS sequence"/>
</dbReference>
<keyword evidence="7 8" id="KW-0472">Membrane</keyword>
<evidence type="ECO:0000256" key="7">
    <source>
        <dbReference type="ARBA" id="ARBA00023136"/>
    </source>
</evidence>
<keyword evidence="6 8" id="KW-1133">Transmembrane helix</keyword>